<dbReference type="AlphaFoldDB" id="A0AAX4HKA6"/>
<gene>
    <name evidence="9" type="ORF">SOO65_13120</name>
</gene>
<dbReference type="EMBL" id="CP139487">
    <property type="protein sequence ID" value="WPU63630.1"/>
    <property type="molecule type" value="Genomic_DNA"/>
</dbReference>
<dbReference type="Pfam" id="PF01470">
    <property type="entry name" value="Peptidase_C15"/>
    <property type="match status" value="1"/>
</dbReference>
<dbReference type="PANTHER" id="PTHR23402">
    <property type="entry name" value="PROTEASE FAMILY C15 PYROGLUTAMYL-PEPTIDASE I-RELATED"/>
    <property type="match status" value="1"/>
</dbReference>
<dbReference type="InterPro" id="IPR000816">
    <property type="entry name" value="Peptidase_C15"/>
</dbReference>
<name>A0AAX4HKA6_9BACT</name>
<evidence type="ECO:0000256" key="1">
    <source>
        <dbReference type="ARBA" id="ARBA00006641"/>
    </source>
</evidence>
<accession>A0AAX4HKA6</accession>
<dbReference type="PANTHER" id="PTHR23402:SF1">
    <property type="entry name" value="PYROGLUTAMYL-PEPTIDASE I"/>
    <property type="match status" value="1"/>
</dbReference>
<dbReference type="PRINTS" id="PR00706">
    <property type="entry name" value="PYROGLUPTASE"/>
</dbReference>
<reference evidence="9 10" key="1">
    <citation type="submission" date="2023-11" db="EMBL/GenBank/DDBJ databases">
        <title>Peredibacter starrii A3.12.</title>
        <authorList>
            <person name="Mitchell R.J."/>
        </authorList>
    </citation>
    <scope>NUCLEOTIDE SEQUENCE [LARGE SCALE GENOMIC DNA]</scope>
    <source>
        <strain evidence="9 10">A3.12</strain>
    </source>
</reference>
<dbReference type="Gene3D" id="3.40.630.20">
    <property type="entry name" value="Peptidase C15, pyroglutamyl peptidase I-like"/>
    <property type="match status" value="1"/>
</dbReference>
<comment type="similarity">
    <text evidence="1">Belongs to the peptidase C15 family.</text>
</comment>
<evidence type="ECO:0000256" key="6">
    <source>
        <dbReference type="ARBA" id="ARBA00022807"/>
    </source>
</evidence>
<evidence type="ECO:0000256" key="7">
    <source>
        <dbReference type="ARBA" id="ARBA00030836"/>
    </source>
</evidence>
<keyword evidence="3" id="KW-0963">Cytoplasm</keyword>
<dbReference type="GO" id="GO:0016920">
    <property type="term" value="F:pyroglutamyl-peptidase activity"/>
    <property type="evidence" value="ECO:0007669"/>
    <property type="project" value="InterPro"/>
</dbReference>
<dbReference type="GO" id="GO:0006508">
    <property type="term" value="P:proteolysis"/>
    <property type="evidence" value="ECO:0007669"/>
    <property type="project" value="UniProtKB-KW"/>
</dbReference>
<dbReference type="GO" id="GO:0005829">
    <property type="term" value="C:cytosol"/>
    <property type="evidence" value="ECO:0007669"/>
    <property type="project" value="InterPro"/>
</dbReference>
<evidence type="ECO:0000313" key="9">
    <source>
        <dbReference type="EMBL" id="WPU63630.1"/>
    </source>
</evidence>
<dbReference type="Proteomes" id="UP001324634">
    <property type="component" value="Chromosome"/>
</dbReference>
<evidence type="ECO:0000256" key="8">
    <source>
        <dbReference type="ARBA" id="ARBA00031559"/>
    </source>
</evidence>
<dbReference type="InterPro" id="IPR016125">
    <property type="entry name" value="Peptidase_C15-like"/>
</dbReference>
<keyword evidence="5" id="KW-0378">Hydrolase</keyword>
<organism evidence="9 10">
    <name type="scientific">Peredibacter starrii</name>
    <dbReference type="NCBI Taxonomy" id="28202"/>
    <lineage>
        <taxon>Bacteria</taxon>
        <taxon>Pseudomonadati</taxon>
        <taxon>Bdellovibrionota</taxon>
        <taxon>Bacteriovoracia</taxon>
        <taxon>Bacteriovoracales</taxon>
        <taxon>Bacteriovoracaceae</taxon>
        <taxon>Peredibacter</taxon>
    </lineage>
</organism>
<keyword evidence="10" id="KW-1185">Reference proteome</keyword>
<dbReference type="KEGG" id="psti:SOO65_13120"/>
<dbReference type="InterPro" id="IPR036440">
    <property type="entry name" value="Peptidase_C15-like_sf"/>
</dbReference>
<keyword evidence="4" id="KW-0645">Protease</keyword>
<evidence type="ECO:0000256" key="5">
    <source>
        <dbReference type="ARBA" id="ARBA00022801"/>
    </source>
</evidence>
<evidence type="ECO:0000256" key="2">
    <source>
        <dbReference type="ARBA" id="ARBA00019191"/>
    </source>
</evidence>
<dbReference type="SUPFAM" id="SSF53182">
    <property type="entry name" value="Pyrrolidone carboxyl peptidase (pyroglutamate aminopeptidase)"/>
    <property type="match status" value="1"/>
</dbReference>
<dbReference type="RefSeq" id="WP_321390684.1">
    <property type="nucleotide sequence ID" value="NZ_CP139487.1"/>
</dbReference>
<proteinExistence type="inferred from homology"/>
<protein>
    <recommendedName>
        <fullName evidence="2">Pyrrolidone-carboxylate peptidase</fullName>
    </recommendedName>
    <alternativeName>
        <fullName evidence="7">5-oxoprolyl-peptidase</fullName>
    </alternativeName>
    <alternativeName>
        <fullName evidence="8">Pyroglutamyl-peptidase I</fullName>
    </alternativeName>
</protein>
<evidence type="ECO:0000256" key="4">
    <source>
        <dbReference type="ARBA" id="ARBA00022670"/>
    </source>
</evidence>
<keyword evidence="6" id="KW-0788">Thiol protease</keyword>
<sequence length="256" mass="28919">MKWMTVFALLMSLNLWARPVVLLSYFDAFDKAPFNNSERVALALNEKLKNHPEFELKLCALSTVFDKSFAQLENCLKNESQAPALVLGLGEANCNFKIEIAGRNFDKTKGPDNEGNERKSTKILAEGEAAVALNYPLDKMYCSLDQKNRALVEVSNNAGTFVCNNLAYQFAHYYPEETFGFIHVPSHNCKDLPAKTEVAIANLSNMIPEAINHAPKLLPIYKNEIKTLRKSYENDACLNEFYKRVKGIDEKGPWPF</sequence>
<evidence type="ECO:0000256" key="3">
    <source>
        <dbReference type="ARBA" id="ARBA00022490"/>
    </source>
</evidence>
<evidence type="ECO:0000313" key="10">
    <source>
        <dbReference type="Proteomes" id="UP001324634"/>
    </source>
</evidence>